<dbReference type="InParanoid" id="A0A3P8WJQ3"/>
<feature type="region of interest" description="Disordered" evidence="7">
    <location>
        <begin position="308"/>
        <end position="457"/>
    </location>
</feature>
<evidence type="ECO:0000256" key="7">
    <source>
        <dbReference type="SAM" id="MobiDB-lite"/>
    </source>
</evidence>
<dbReference type="GO" id="GO:0000785">
    <property type="term" value="C:chromatin"/>
    <property type="evidence" value="ECO:0007669"/>
    <property type="project" value="TreeGrafter"/>
</dbReference>
<protein>
    <submittedName>
        <fullName evidence="9">T-box transcription factor 3a</fullName>
    </submittedName>
</protein>
<comment type="subcellular location">
    <subcellularLocation>
        <location evidence="1 6">Nucleus</location>
    </subcellularLocation>
</comment>
<keyword evidence="2" id="KW-0805">Transcription regulation</keyword>
<reference evidence="9" key="3">
    <citation type="submission" date="2025-09" db="UniProtKB">
        <authorList>
            <consortium name="Ensembl"/>
        </authorList>
    </citation>
    <scope>IDENTIFICATION</scope>
</reference>
<dbReference type="STRING" id="244447.ENSCSEP00000025746"/>
<dbReference type="PROSITE" id="PS01264">
    <property type="entry name" value="TBOX_2"/>
    <property type="match status" value="1"/>
</dbReference>
<feature type="compositionally biased region" description="Acidic residues" evidence="7">
    <location>
        <begin position="356"/>
        <end position="365"/>
    </location>
</feature>
<keyword evidence="10" id="KW-1185">Reference proteome</keyword>
<dbReference type="KEGG" id="csem:103390180"/>
<keyword evidence="4" id="KW-0804">Transcription</keyword>
<evidence type="ECO:0000256" key="3">
    <source>
        <dbReference type="ARBA" id="ARBA00023125"/>
    </source>
</evidence>
<evidence type="ECO:0000256" key="5">
    <source>
        <dbReference type="ARBA" id="ARBA00023242"/>
    </source>
</evidence>
<proteinExistence type="predicted"/>
<organism evidence="9 10">
    <name type="scientific">Cynoglossus semilaevis</name>
    <name type="common">Tongue sole</name>
    <dbReference type="NCBI Taxonomy" id="244447"/>
    <lineage>
        <taxon>Eukaryota</taxon>
        <taxon>Metazoa</taxon>
        <taxon>Chordata</taxon>
        <taxon>Craniata</taxon>
        <taxon>Vertebrata</taxon>
        <taxon>Euteleostomi</taxon>
        <taxon>Actinopterygii</taxon>
        <taxon>Neopterygii</taxon>
        <taxon>Teleostei</taxon>
        <taxon>Neoteleostei</taxon>
        <taxon>Acanthomorphata</taxon>
        <taxon>Carangaria</taxon>
        <taxon>Pleuronectiformes</taxon>
        <taxon>Pleuronectoidei</taxon>
        <taxon>Cynoglossidae</taxon>
        <taxon>Cynoglossinae</taxon>
        <taxon>Cynoglossus</taxon>
    </lineage>
</organism>
<evidence type="ECO:0000256" key="4">
    <source>
        <dbReference type="ARBA" id="ARBA00023163"/>
    </source>
</evidence>
<dbReference type="PROSITE" id="PS01283">
    <property type="entry name" value="TBOX_1"/>
    <property type="match status" value="1"/>
</dbReference>
<dbReference type="AlphaFoldDB" id="A0A3P8WJQ3"/>
<dbReference type="InterPro" id="IPR046360">
    <property type="entry name" value="T-box_DNA-bd"/>
</dbReference>
<dbReference type="CDD" id="cd20188">
    <property type="entry name" value="T-box_TBX2_3-like"/>
    <property type="match status" value="1"/>
</dbReference>
<dbReference type="InterPro" id="IPR001699">
    <property type="entry name" value="TF_T-box"/>
</dbReference>
<feature type="compositionally biased region" description="Low complexity" evidence="7">
    <location>
        <begin position="665"/>
        <end position="678"/>
    </location>
</feature>
<reference evidence="9" key="2">
    <citation type="submission" date="2025-08" db="UniProtKB">
        <authorList>
            <consortium name="Ensembl"/>
        </authorList>
    </citation>
    <scope>IDENTIFICATION</scope>
</reference>
<dbReference type="InterPro" id="IPR008967">
    <property type="entry name" value="p53-like_TF_DNA-bd_sf"/>
</dbReference>
<dbReference type="GO" id="GO:0000981">
    <property type="term" value="F:DNA-binding transcription factor activity, RNA polymerase II-specific"/>
    <property type="evidence" value="ECO:0007669"/>
    <property type="project" value="TreeGrafter"/>
</dbReference>
<dbReference type="CTD" id="556870"/>
<dbReference type="GeneTree" id="ENSGT00940000158066"/>
<dbReference type="PANTHER" id="PTHR11267:SF91">
    <property type="entry name" value="T-BOX TRANSCRIPTION FACTOR TBX3"/>
    <property type="match status" value="1"/>
</dbReference>
<evidence type="ECO:0000313" key="9">
    <source>
        <dbReference type="Ensembl" id="ENSCSEP00000025746.1"/>
    </source>
</evidence>
<dbReference type="GO" id="GO:0000978">
    <property type="term" value="F:RNA polymerase II cis-regulatory region sequence-specific DNA binding"/>
    <property type="evidence" value="ECO:0007669"/>
    <property type="project" value="InterPro"/>
</dbReference>
<feature type="compositionally biased region" description="Polar residues" evidence="7">
    <location>
        <begin position="422"/>
        <end position="436"/>
    </location>
</feature>
<dbReference type="FunFam" id="2.60.40.820:FF:000003">
    <property type="entry name" value="T-box transcription factor TBX3"/>
    <property type="match status" value="1"/>
</dbReference>
<comment type="caution">
    <text evidence="6">Lacks conserved residue(s) required for the propagation of feature annotation.</text>
</comment>
<evidence type="ECO:0000259" key="8">
    <source>
        <dbReference type="PROSITE" id="PS50252"/>
    </source>
</evidence>
<evidence type="ECO:0000313" key="10">
    <source>
        <dbReference type="Proteomes" id="UP000265120"/>
    </source>
</evidence>
<dbReference type="Pfam" id="PF12598">
    <property type="entry name" value="TBX2-3_TAD"/>
    <property type="match status" value="1"/>
</dbReference>
<feature type="region of interest" description="Disordered" evidence="7">
    <location>
        <begin position="665"/>
        <end position="686"/>
    </location>
</feature>
<dbReference type="InterPro" id="IPR048387">
    <property type="entry name" value="TBX2_3_RD"/>
</dbReference>
<dbReference type="GO" id="GO:0005634">
    <property type="term" value="C:nucleus"/>
    <property type="evidence" value="ECO:0007669"/>
    <property type="project" value="UniProtKB-SubCell"/>
</dbReference>
<dbReference type="OrthoDB" id="7442607at2759"/>
<dbReference type="OMA" id="QGIAMSP"/>
<dbReference type="PROSITE" id="PS50252">
    <property type="entry name" value="TBOX_3"/>
    <property type="match status" value="1"/>
</dbReference>
<evidence type="ECO:0000256" key="6">
    <source>
        <dbReference type="PROSITE-ProRule" id="PRU00201"/>
    </source>
</evidence>
<dbReference type="Proteomes" id="UP000265120">
    <property type="component" value="Chromosome 14"/>
</dbReference>
<dbReference type="Pfam" id="PF20627">
    <property type="entry name" value="TBX2-3_RD"/>
    <property type="match status" value="1"/>
</dbReference>
<feature type="compositionally biased region" description="Basic and acidic residues" evidence="7">
    <location>
        <begin position="310"/>
        <end position="320"/>
    </location>
</feature>
<evidence type="ECO:0000256" key="1">
    <source>
        <dbReference type="ARBA" id="ARBA00004123"/>
    </source>
</evidence>
<feature type="compositionally biased region" description="Basic and acidic residues" evidence="7">
    <location>
        <begin position="366"/>
        <end position="375"/>
    </location>
</feature>
<dbReference type="SMART" id="SM00425">
    <property type="entry name" value="TBOX"/>
    <property type="match status" value="1"/>
</dbReference>
<feature type="domain" description="T-box" evidence="8">
    <location>
        <begin position="108"/>
        <end position="291"/>
    </location>
</feature>
<dbReference type="PANTHER" id="PTHR11267">
    <property type="entry name" value="T-BOX PROTEIN-RELATED"/>
    <property type="match status" value="1"/>
</dbReference>
<dbReference type="InterPro" id="IPR036960">
    <property type="entry name" value="T-box_sf"/>
</dbReference>
<dbReference type="Gene3D" id="2.60.40.820">
    <property type="entry name" value="Transcription factor, T-box"/>
    <property type="match status" value="1"/>
</dbReference>
<keyword evidence="3 6" id="KW-0238">DNA-binding</keyword>
<dbReference type="SUPFAM" id="SSF49417">
    <property type="entry name" value="p53-like transcription factors"/>
    <property type="match status" value="1"/>
</dbReference>
<dbReference type="RefSeq" id="XP_008324142.1">
    <property type="nucleotide sequence ID" value="XM_008325920.3"/>
</dbReference>
<dbReference type="InterPro" id="IPR022582">
    <property type="entry name" value="TBX2/3_TAD"/>
</dbReference>
<name>A0A3P8WJQ3_CYNSE</name>
<dbReference type="GO" id="GO:0035050">
    <property type="term" value="P:embryonic heart tube development"/>
    <property type="evidence" value="ECO:0007669"/>
    <property type="project" value="Ensembl"/>
</dbReference>
<reference evidence="9 10" key="1">
    <citation type="journal article" date="2014" name="Nat. Genet.">
        <title>Whole-genome sequence of a flatfish provides insights into ZW sex chromosome evolution and adaptation to a benthic lifestyle.</title>
        <authorList>
            <person name="Chen S."/>
            <person name="Zhang G."/>
            <person name="Shao C."/>
            <person name="Huang Q."/>
            <person name="Liu G."/>
            <person name="Zhang P."/>
            <person name="Song W."/>
            <person name="An N."/>
            <person name="Chalopin D."/>
            <person name="Volff J.N."/>
            <person name="Hong Y."/>
            <person name="Li Q."/>
            <person name="Sha Z."/>
            <person name="Zhou H."/>
            <person name="Xie M."/>
            <person name="Yu Q."/>
            <person name="Liu Y."/>
            <person name="Xiang H."/>
            <person name="Wang N."/>
            <person name="Wu K."/>
            <person name="Yang C."/>
            <person name="Zhou Q."/>
            <person name="Liao X."/>
            <person name="Yang L."/>
            <person name="Hu Q."/>
            <person name="Zhang J."/>
            <person name="Meng L."/>
            <person name="Jin L."/>
            <person name="Tian Y."/>
            <person name="Lian J."/>
            <person name="Yang J."/>
            <person name="Miao G."/>
            <person name="Liu S."/>
            <person name="Liang Z."/>
            <person name="Yan F."/>
            <person name="Li Y."/>
            <person name="Sun B."/>
            <person name="Zhang H."/>
            <person name="Zhang J."/>
            <person name="Zhu Y."/>
            <person name="Du M."/>
            <person name="Zhao Y."/>
            <person name="Schartl M."/>
            <person name="Tang Q."/>
            <person name="Wang J."/>
        </authorList>
    </citation>
    <scope>NUCLEOTIDE SEQUENCE</scope>
</reference>
<dbReference type="Ensembl" id="ENSCSET00000026083.1">
    <property type="protein sequence ID" value="ENSCSEP00000025746.1"/>
    <property type="gene ID" value="ENSCSEG00000016441.1"/>
</dbReference>
<feature type="compositionally biased region" description="Basic and acidic residues" evidence="7">
    <location>
        <begin position="407"/>
        <end position="421"/>
    </location>
</feature>
<dbReference type="GeneID" id="103390180"/>
<dbReference type="GO" id="GO:0045893">
    <property type="term" value="P:positive regulation of DNA-templated transcription"/>
    <property type="evidence" value="ECO:0007669"/>
    <property type="project" value="InterPro"/>
</dbReference>
<dbReference type="PRINTS" id="PR00937">
    <property type="entry name" value="TBOX"/>
</dbReference>
<dbReference type="GO" id="GO:0001708">
    <property type="term" value="P:cell fate specification"/>
    <property type="evidence" value="ECO:0007669"/>
    <property type="project" value="TreeGrafter"/>
</dbReference>
<evidence type="ECO:0000256" key="2">
    <source>
        <dbReference type="ARBA" id="ARBA00023015"/>
    </source>
</evidence>
<dbReference type="Pfam" id="PF00907">
    <property type="entry name" value="T-box"/>
    <property type="match status" value="1"/>
</dbReference>
<accession>A0A3P8WJQ3</accession>
<sequence length="713" mass="77484">MNFLMRDPVIQGSSMAYHPFIPHRSPEFAMSAMLGHQPPFFPALALPPSGSLSLPGALGKPIMDQLMGVADTGLHFPTLGHQAAAAHLRPLKTLEPEEEVEDDPKVQLEGKELWELFHKRGTEMVITKSGRRMFPPFKVRCTGLDKKAKYILLMDIVSADDCRYKFHNSRWMVAGKADPEMPKRLYFHPDSPATGEQWMSKVVNFHKMKLTNNISDKHGFVSSTHTILNSMHKYQPRFHIARTNDVHKLYHCTFRTYVFPETDFIAVTAYQNDKITQLKIDHNPFAKGFRDTGNGRREKRKQLALQSMRSYEEQVKRENGASDDSSGEQPSFKCYGQASSPAVSTVGPPHLKDFCDSDEDSDDESKDGLPKDGPDSSKISTTTEDGKDHEASPVKAHPFSSSSDSGSRVRESGHKTEKSQADSRQSPVTIISSTTRSAEDLKSPGLQDPPPKADECRSISKDSFVPLSVQTDSGHMGHGHLHNFGFPTGLTGQQFFNHLGGAHPFLLHPGQFNMGGAFSNMAAGMGPLLAAVSTGGVSTMDTTSMTSPTQSLAGAAGLPFHLQQHVLASQGLAMSPFGSLFPYPYTYMAAAAAAQSAASSSVHRHPFLNAVRPRLRYSPYPLPSMTVPDSTLLTTAMPSMAGGGVEVKGDGMVVPVSPVSGVTLDSTSEVTSHSSSLSPKTCAEKDAANELQSIQRLVSGLDSSQDRSRSGSP</sequence>
<keyword evidence="5 6" id="KW-0539">Nucleus</keyword>
<dbReference type="InterPro" id="IPR018186">
    <property type="entry name" value="TF_T-box_CS"/>
</dbReference>
<dbReference type="FunCoup" id="A0A3P8WJQ3">
    <property type="interactions" value="573"/>
</dbReference>